<dbReference type="SUPFAM" id="SSF103473">
    <property type="entry name" value="MFS general substrate transporter"/>
    <property type="match status" value="1"/>
</dbReference>
<evidence type="ECO:0000256" key="7">
    <source>
        <dbReference type="SAM" id="Phobius"/>
    </source>
</evidence>
<feature type="compositionally biased region" description="Acidic residues" evidence="6">
    <location>
        <begin position="545"/>
        <end position="554"/>
    </location>
</feature>
<feature type="transmembrane region" description="Helical" evidence="7">
    <location>
        <begin position="109"/>
        <end position="126"/>
    </location>
</feature>
<name>A0A8K1CPY4_PYTOL</name>
<dbReference type="InterPro" id="IPR036259">
    <property type="entry name" value="MFS_trans_sf"/>
</dbReference>
<dbReference type="PANTHER" id="PTHR19432:SF35">
    <property type="entry name" value="SOLUTE CARRIER FAMILY 45 MEMBER 3 ISOFORM X1"/>
    <property type="match status" value="1"/>
</dbReference>
<gene>
    <name evidence="8" type="ORF">Poli38472_011084</name>
</gene>
<feature type="transmembrane region" description="Helical" evidence="7">
    <location>
        <begin position="167"/>
        <end position="186"/>
    </location>
</feature>
<feature type="transmembrane region" description="Helical" evidence="7">
    <location>
        <begin position="376"/>
        <end position="399"/>
    </location>
</feature>
<keyword evidence="4 7" id="KW-1133">Transmembrane helix</keyword>
<feature type="transmembrane region" description="Helical" evidence="7">
    <location>
        <begin position="198"/>
        <end position="218"/>
    </location>
</feature>
<keyword evidence="9" id="KW-1185">Reference proteome</keyword>
<dbReference type="GO" id="GO:0016020">
    <property type="term" value="C:membrane"/>
    <property type="evidence" value="ECO:0007669"/>
    <property type="project" value="UniProtKB-SubCell"/>
</dbReference>
<protein>
    <submittedName>
        <fullName evidence="8">Uncharacterized protein</fullName>
    </submittedName>
</protein>
<keyword evidence="5 7" id="KW-0472">Membrane</keyword>
<feature type="transmembrane region" description="Helical" evidence="7">
    <location>
        <begin position="405"/>
        <end position="423"/>
    </location>
</feature>
<evidence type="ECO:0000256" key="6">
    <source>
        <dbReference type="SAM" id="MobiDB-lite"/>
    </source>
</evidence>
<accession>A0A8K1CPY4</accession>
<sequence>MADVSAPHADGTDTNGFTTQTIARSSDVVYDADAQAATPAQSTENLLPTRQVSGRRRSTLKHAPMTKPIRTCFILAMPWAAYSVLNTVFEDVRQPYMSSMGIGDFIPRFVPALVAFFLGPILGAASDRSLSKWGRRNVFLVSAAIILTISGLLFGSAQMLFSTYVGLTNTLFFMLAIGLVLLNIGLRARLMDEVSLEYQVHAQAAVAFWAGFGSVLGSLLFRRTAVVVFVTDISGEDILISFSAALAGIILTTAACIYLRPEHPQDRPPFQPPLARLVREALDQIVYAPRLFRILCLVYFVQYFAWSGFRDEVYNWWARNVYDGCNSAGCDARKQEDYRDGLDTANIALISQNGLQLVVCLILPCAIPRGNKFKRVAITGLCLGAVGLIVAVSVGGAWIPLTFGAFVVVAFYQMVTTIFPYSVVGIMGKEIQESQHGFNNNGLYIGVLTSFSAASQLFVQLYGTEHMSPLGTGNVMFLSCILFVVGPGAYMIPSTFRRAALNEAMRQIHREEYGREFARQQRRSSDPAHCDNEFEESTDQRFEKEDEDPDQTEEQADKYRARRERLRDLLQAFYERPGQDQTFVESPVRSEHPLSPSLSATSNYDAFVEGYRHQSASHSIAGEESLRSPARSSWDPQELLIHTRHLQPATQKPGASAMTPLSYETYLSSTSYSRRLTKLQSRKKPLVRASQCQLKKHSRPSSC</sequence>
<feature type="compositionally biased region" description="Basic residues" evidence="6">
    <location>
        <begin position="694"/>
        <end position="703"/>
    </location>
</feature>
<dbReference type="AlphaFoldDB" id="A0A8K1CPY4"/>
<feature type="transmembrane region" description="Helical" evidence="7">
    <location>
        <begin position="138"/>
        <end position="161"/>
    </location>
</feature>
<feature type="transmembrane region" description="Helical" evidence="7">
    <location>
        <begin position="475"/>
        <end position="496"/>
    </location>
</feature>
<feature type="transmembrane region" description="Helical" evidence="7">
    <location>
        <begin position="238"/>
        <end position="259"/>
    </location>
</feature>
<dbReference type="Proteomes" id="UP000794436">
    <property type="component" value="Unassembled WGS sequence"/>
</dbReference>
<comment type="subcellular location">
    <subcellularLocation>
        <location evidence="1">Membrane</location>
        <topology evidence="1">Multi-pass membrane protein</topology>
    </subcellularLocation>
</comment>
<evidence type="ECO:0000256" key="4">
    <source>
        <dbReference type="ARBA" id="ARBA00022989"/>
    </source>
</evidence>
<evidence type="ECO:0000256" key="5">
    <source>
        <dbReference type="ARBA" id="ARBA00023136"/>
    </source>
</evidence>
<proteinExistence type="predicted"/>
<dbReference type="PANTHER" id="PTHR19432">
    <property type="entry name" value="SUGAR TRANSPORTER"/>
    <property type="match status" value="1"/>
</dbReference>
<keyword evidence="2" id="KW-0813">Transport</keyword>
<evidence type="ECO:0000256" key="3">
    <source>
        <dbReference type="ARBA" id="ARBA00022692"/>
    </source>
</evidence>
<organism evidence="8 9">
    <name type="scientific">Pythium oligandrum</name>
    <name type="common">Mycoparasitic fungus</name>
    <dbReference type="NCBI Taxonomy" id="41045"/>
    <lineage>
        <taxon>Eukaryota</taxon>
        <taxon>Sar</taxon>
        <taxon>Stramenopiles</taxon>
        <taxon>Oomycota</taxon>
        <taxon>Peronosporomycetes</taxon>
        <taxon>Pythiales</taxon>
        <taxon>Pythiaceae</taxon>
        <taxon>Pythium</taxon>
    </lineage>
</organism>
<dbReference type="EMBL" id="SPLM01000004">
    <property type="protein sequence ID" value="TMW67464.1"/>
    <property type="molecule type" value="Genomic_DNA"/>
</dbReference>
<dbReference type="GO" id="GO:0008506">
    <property type="term" value="F:sucrose:proton symporter activity"/>
    <property type="evidence" value="ECO:0007669"/>
    <property type="project" value="TreeGrafter"/>
</dbReference>
<dbReference type="Pfam" id="PF13347">
    <property type="entry name" value="MFS_2"/>
    <property type="match status" value="1"/>
</dbReference>
<comment type="caution">
    <text evidence="8">The sequence shown here is derived from an EMBL/GenBank/DDBJ whole genome shotgun (WGS) entry which is preliminary data.</text>
</comment>
<dbReference type="Gene3D" id="1.20.1250.20">
    <property type="entry name" value="MFS general substrate transporter like domains"/>
    <property type="match status" value="1"/>
</dbReference>
<feature type="transmembrane region" description="Helical" evidence="7">
    <location>
        <begin position="443"/>
        <end position="463"/>
    </location>
</feature>
<keyword evidence="3 7" id="KW-0812">Transmembrane</keyword>
<evidence type="ECO:0000313" key="9">
    <source>
        <dbReference type="Proteomes" id="UP000794436"/>
    </source>
</evidence>
<evidence type="ECO:0000256" key="2">
    <source>
        <dbReference type="ARBA" id="ARBA00022448"/>
    </source>
</evidence>
<feature type="transmembrane region" description="Helical" evidence="7">
    <location>
        <begin position="71"/>
        <end position="89"/>
    </location>
</feature>
<feature type="compositionally biased region" description="Basic and acidic residues" evidence="6">
    <location>
        <begin position="516"/>
        <end position="544"/>
    </location>
</feature>
<evidence type="ECO:0000256" key="1">
    <source>
        <dbReference type="ARBA" id="ARBA00004141"/>
    </source>
</evidence>
<dbReference type="OrthoDB" id="28755at2759"/>
<feature type="region of interest" description="Disordered" evidence="6">
    <location>
        <begin position="677"/>
        <end position="703"/>
    </location>
</feature>
<reference evidence="8" key="1">
    <citation type="submission" date="2019-03" db="EMBL/GenBank/DDBJ databases">
        <title>Long read genome sequence of the mycoparasitic Pythium oligandrum ATCC 38472 isolated from sugarbeet rhizosphere.</title>
        <authorList>
            <person name="Gaulin E."/>
        </authorList>
    </citation>
    <scope>NUCLEOTIDE SEQUENCE</scope>
    <source>
        <strain evidence="8">ATCC 38472_TT</strain>
    </source>
</reference>
<feature type="region of interest" description="Disordered" evidence="6">
    <location>
        <begin position="516"/>
        <end position="558"/>
    </location>
</feature>
<feature type="compositionally biased region" description="Basic residues" evidence="6">
    <location>
        <begin position="677"/>
        <end position="686"/>
    </location>
</feature>
<evidence type="ECO:0000313" key="8">
    <source>
        <dbReference type="EMBL" id="TMW67464.1"/>
    </source>
</evidence>